<gene>
    <name evidence="9" type="primary">cmpB</name>
    <name evidence="9" type="ORF">AN618_15950</name>
</gene>
<feature type="domain" description="ABC transmembrane type-1" evidence="8">
    <location>
        <begin position="53"/>
        <end position="242"/>
    </location>
</feature>
<organism evidence="9 10">
    <name type="scientific">Fervidicola ferrireducens</name>
    <dbReference type="NCBI Taxonomy" id="520764"/>
    <lineage>
        <taxon>Bacteria</taxon>
        <taxon>Bacillati</taxon>
        <taxon>Bacillota</taxon>
        <taxon>Clostridia</taxon>
        <taxon>Thermosediminibacterales</taxon>
        <taxon>Thermosediminibacteraceae</taxon>
        <taxon>Fervidicola</taxon>
    </lineage>
</organism>
<evidence type="ECO:0000313" key="9">
    <source>
        <dbReference type="EMBL" id="KXG76564.1"/>
    </source>
</evidence>
<proteinExistence type="inferred from homology"/>
<keyword evidence="10" id="KW-1185">Reference proteome</keyword>
<evidence type="ECO:0000256" key="7">
    <source>
        <dbReference type="RuleBase" id="RU363032"/>
    </source>
</evidence>
<feature type="transmembrane region" description="Helical" evidence="7">
    <location>
        <begin position="59"/>
        <end position="79"/>
    </location>
</feature>
<dbReference type="InterPro" id="IPR000515">
    <property type="entry name" value="MetI-like"/>
</dbReference>
<evidence type="ECO:0000256" key="4">
    <source>
        <dbReference type="ARBA" id="ARBA00022692"/>
    </source>
</evidence>
<dbReference type="STRING" id="520764.AN618_15950"/>
<feature type="transmembrane region" description="Helical" evidence="7">
    <location>
        <begin position="220"/>
        <end position="241"/>
    </location>
</feature>
<dbReference type="RefSeq" id="WP_066353716.1">
    <property type="nucleotide sequence ID" value="NZ_LOED01000019.1"/>
</dbReference>
<sequence>MKRIFSKLTLIFTSALLWESARIIGGYSELLLPGVSGVARSLWMEKIELLKNTAFSLKLIGFGLAVAFVLAMILAILCMASRAFQGLITDVMAVMHPLPGIAILPVAILWFGIGVKSVIFVIVFSAVWPLLNHFYTGFRSIPKNQLEVGRNLGLSGVKLAVYVMLPASLPHILGGLRTGWARAWQASVAAELVFGAAGGHGGLGWYLYKKRFMMETPGVFAGMIVIIAIGLLVEYFVFSILENLTVKKLKQVID</sequence>
<reference evidence="9 10" key="1">
    <citation type="submission" date="2015-12" db="EMBL/GenBank/DDBJ databases">
        <title>Draft genome sequnece of Fervidicola ferrireducens strain Y170.</title>
        <authorList>
            <person name="Patel B.K."/>
        </authorList>
    </citation>
    <scope>NUCLEOTIDE SEQUENCE [LARGE SCALE GENOMIC DNA]</scope>
    <source>
        <strain evidence="9 10">Y170</strain>
    </source>
</reference>
<evidence type="ECO:0000313" key="10">
    <source>
        <dbReference type="Proteomes" id="UP000070427"/>
    </source>
</evidence>
<feature type="transmembrane region" description="Helical" evidence="7">
    <location>
        <begin position="91"/>
        <end position="113"/>
    </location>
</feature>
<dbReference type="OrthoDB" id="9796361at2"/>
<evidence type="ECO:0000259" key="8">
    <source>
        <dbReference type="PROSITE" id="PS50928"/>
    </source>
</evidence>
<dbReference type="EMBL" id="LOED01000019">
    <property type="protein sequence ID" value="KXG76564.1"/>
    <property type="molecule type" value="Genomic_DNA"/>
</dbReference>
<dbReference type="CDD" id="cd06261">
    <property type="entry name" value="TM_PBP2"/>
    <property type="match status" value="1"/>
</dbReference>
<evidence type="ECO:0000256" key="1">
    <source>
        <dbReference type="ARBA" id="ARBA00004651"/>
    </source>
</evidence>
<dbReference type="Pfam" id="PF00528">
    <property type="entry name" value="BPD_transp_1"/>
    <property type="match status" value="1"/>
</dbReference>
<dbReference type="Proteomes" id="UP000070427">
    <property type="component" value="Unassembled WGS sequence"/>
</dbReference>
<feature type="transmembrane region" description="Helical" evidence="7">
    <location>
        <begin position="159"/>
        <end position="176"/>
    </location>
</feature>
<keyword evidence="2 7" id="KW-0813">Transport</keyword>
<name>A0A140L7N9_9FIRM</name>
<dbReference type="SUPFAM" id="SSF161098">
    <property type="entry name" value="MetI-like"/>
    <property type="match status" value="1"/>
</dbReference>
<feature type="transmembrane region" description="Helical" evidence="7">
    <location>
        <begin position="188"/>
        <end position="208"/>
    </location>
</feature>
<accession>A0A140L7N9</accession>
<comment type="similarity">
    <text evidence="7">Belongs to the binding-protein-dependent transport system permease family.</text>
</comment>
<keyword evidence="4 7" id="KW-0812">Transmembrane</keyword>
<comment type="caution">
    <text evidence="9">The sequence shown here is derived from an EMBL/GenBank/DDBJ whole genome shotgun (WGS) entry which is preliminary data.</text>
</comment>
<dbReference type="PANTHER" id="PTHR30151:SF16">
    <property type="entry name" value="ABC TRANSPORTER PERMEASE PROTEIN"/>
    <property type="match status" value="1"/>
</dbReference>
<keyword evidence="3" id="KW-1003">Cell membrane</keyword>
<evidence type="ECO:0000256" key="6">
    <source>
        <dbReference type="ARBA" id="ARBA00023136"/>
    </source>
</evidence>
<feature type="transmembrane region" description="Helical" evidence="7">
    <location>
        <begin position="119"/>
        <end position="138"/>
    </location>
</feature>
<evidence type="ECO:0000256" key="3">
    <source>
        <dbReference type="ARBA" id="ARBA00022475"/>
    </source>
</evidence>
<evidence type="ECO:0000256" key="2">
    <source>
        <dbReference type="ARBA" id="ARBA00022448"/>
    </source>
</evidence>
<dbReference type="PANTHER" id="PTHR30151">
    <property type="entry name" value="ALKANE SULFONATE ABC TRANSPORTER-RELATED, MEMBRANE SUBUNIT"/>
    <property type="match status" value="1"/>
</dbReference>
<keyword evidence="6 7" id="KW-0472">Membrane</keyword>
<protein>
    <submittedName>
        <fullName evidence="9">Bicarbonate transport system permease protein CmpB</fullName>
    </submittedName>
</protein>
<dbReference type="PROSITE" id="PS50928">
    <property type="entry name" value="ABC_TM1"/>
    <property type="match status" value="1"/>
</dbReference>
<evidence type="ECO:0000256" key="5">
    <source>
        <dbReference type="ARBA" id="ARBA00022989"/>
    </source>
</evidence>
<dbReference type="InParanoid" id="A0A140L7N9"/>
<dbReference type="AlphaFoldDB" id="A0A140L7N9"/>
<comment type="subcellular location">
    <subcellularLocation>
        <location evidence="1 7">Cell membrane</location>
        <topology evidence="1 7">Multi-pass membrane protein</topology>
    </subcellularLocation>
</comment>
<keyword evidence="5 7" id="KW-1133">Transmembrane helix</keyword>
<dbReference type="InterPro" id="IPR035906">
    <property type="entry name" value="MetI-like_sf"/>
</dbReference>
<dbReference type="GO" id="GO:0055085">
    <property type="term" value="P:transmembrane transport"/>
    <property type="evidence" value="ECO:0007669"/>
    <property type="project" value="InterPro"/>
</dbReference>
<dbReference type="Gene3D" id="1.10.3720.10">
    <property type="entry name" value="MetI-like"/>
    <property type="match status" value="1"/>
</dbReference>
<dbReference type="GO" id="GO:0005886">
    <property type="term" value="C:plasma membrane"/>
    <property type="evidence" value="ECO:0007669"/>
    <property type="project" value="UniProtKB-SubCell"/>
</dbReference>